<sequence length="94" mass="10543">MPASTEPRSGLSFGWSLGENNWNTGMDANLLSIGRFAYHLSVKDRILRPLREARQRVTRISSQPRPLVHGQGKRARWQSGRALPGYSERRGLAG</sequence>
<organism evidence="2 3">
    <name type="scientific">Pseudomonas phage PaMx25</name>
    <dbReference type="NCBI Taxonomy" id="1175654"/>
    <lineage>
        <taxon>Viruses</taxon>
        <taxon>Duplodnaviria</taxon>
        <taxon>Heunggongvirae</taxon>
        <taxon>Uroviricota</taxon>
        <taxon>Caudoviricetes</taxon>
        <taxon>Queuovirinae</taxon>
        <taxon>Nipunavirus</taxon>
        <taxon>Nipunavirus PaMx25</taxon>
    </lineage>
</organism>
<protein>
    <submittedName>
        <fullName evidence="2">Uncharacterized protein</fullName>
    </submittedName>
</protein>
<name>A0A0S0N8X3_9CAUD</name>
<evidence type="ECO:0000313" key="2">
    <source>
        <dbReference type="EMBL" id="ALH23801.1"/>
    </source>
</evidence>
<dbReference type="Proteomes" id="UP000006182">
    <property type="component" value="Segment"/>
</dbReference>
<reference evidence="2 3" key="1">
    <citation type="journal article" date="2012" name="Appl. Environ. Microbiol.">
        <title>High Diversity and Novel Species of Pseudomonas aeruginosa Bacteriophages.</title>
        <authorList>
            <person name="Sepulveda-Robles O."/>
            <person name="Kameyama L."/>
            <person name="Guarneros G."/>
        </authorList>
    </citation>
    <scope>NUCLEOTIDE SEQUENCE [LARGE SCALE GENOMIC DNA]</scope>
</reference>
<dbReference type="OrthoDB" id="18184at10239"/>
<gene>
    <name evidence="2" type="ORF">PaMx25_29</name>
</gene>
<evidence type="ECO:0000313" key="3">
    <source>
        <dbReference type="Proteomes" id="UP000006182"/>
    </source>
</evidence>
<keyword evidence="3" id="KW-1185">Reference proteome</keyword>
<proteinExistence type="predicted"/>
<evidence type="ECO:0000256" key="1">
    <source>
        <dbReference type="SAM" id="MobiDB-lite"/>
    </source>
</evidence>
<feature type="region of interest" description="Disordered" evidence="1">
    <location>
        <begin position="57"/>
        <end position="94"/>
    </location>
</feature>
<accession>A0A0S0N8X3</accession>
<dbReference type="EMBL" id="JQ067084">
    <property type="protein sequence ID" value="ALH23801.1"/>
    <property type="molecule type" value="Genomic_DNA"/>
</dbReference>